<dbReference type="EMBL" id="JACHGT010000010">
    <property type="protein sequence ID" value="MBB6036794.1"/>
    <property type="molecule type" value="Genomic_DNA"/>
</dbReference>
<evidence type="ECO:0000256" key="1">
    <source>
        <dbReference type="SAM" id="SignalP"/>
    </source>
</evidence>
<protein>
    <submittedName>
        <fullName evidence="2">Uncharacterized protein</fullName>
    </submittedName>
</protein>
<keyword evidence="3" id="KW-1185">Reference proteome</keyword>
<organism evidence="2 3">
    <name type="scientific">Phytomonospora endophytica</name>
    <dbReference type="NCBI Taxonomy" id="714109"/>
    <lineage>
        <taxon>Bacteria</taxon>
        <taxon>Bacillati</taxon>
        <taxon>Actinomycetota</taxon>
        <taxon>Actinomycetes</taxon>
        <taxon>Micromonosporales</taxon>
        <taxon>Micromonosporaceae</taxon>
        <taxon>Phytomonospora</taxon>
    </lineage>
</organism>
<sequence>MRKRILPLIATTAAALAATIATATPAHAGTNGDASTIAGSGFTYNAGSVFFAHDGEIFYVEDNHADGAGVIAYWWIGNTYQGEMYNGLGGDTSKPFNKSVTDGLKVRFQICVTDNGDVKTSTCSPIASAIA</sequence>
<comment type="caution">
    <text evidence="2">The sequence shown here is derived from an EMBL/GenBank/DDBJ whole genome shotgun (WGS) entry which is preliminary data.</text>
</comment>
<dbReference type="RefSeq" id="WP_184789635.1">
    <property type="nucleotide sequence ID" value="NZ_BONT01000058.1"/>
</dbReference>
<reference evidence="2 3" key="1">
    <citation type="submission" date="2020-08" db="EMBL/GenBank/DDBJ databases">
        <title>Genomic Encyclopedia of Type Strains, Phase IV (KMG-IV): sequencing the most valuable type-strain genomes for metagenomic binning, comparative biology and taxonomic classification.</title>
        <authorList>
            <person name="Goeker M."/>
        </authorList>
    </citation>
    <scope>NUCLEOTIDE SEQUENCE [LARGE SCALE GENOMIC DNA]</scope>
    <source>
        <strain evidence="2 3">YIM 65646</strain>
    </source>
</reference>
<gene>
    <name evidence="2" type="ORF">HNR73_004667</name>
</gene>
<keyword evidence="1" id="KW-0732">Signal</keyword>
<dbReference type="Proteomes" id="UP000548476">
    <property type="component" value="Unassembled WGS sequence"/>
</dbReference>
<name>A0A841FLQ7_9ACTN</name>
<feature type="chain" id="PRO_5032657999" evidence="1">
    <location>
        <begin position="29"/>
        <end position="131"/>
    </location>
</feature>
<dbReference type="AlphaFoldDB" id="A0A841FLQ7"/>
<proteinExistence type="predicted"/>
<evidence type="ECO:0000313" key="2">
    <source>
        <dbReference type="EMBL" id="MBB6036794.1"/>
    </source>
</evidence>
<feature type="signal peptide" evidence="1">
    <location>
        <begin position="1"/>
        <end position="28"/>
    </location>
</feature>
<evidence type="ECO:0000313" key="3">
    <source>
        <dbReference type="Proteomes" id="UP000548476"/>
    </source>
</evidence>
<accession>A0A841FLQ7</accession>